<dbReference type="EMBL" id="QUAL01000148">
    <property type="protein sequence ID" value="RIQ21504.1"/>
    <property type="molecule type" value="Genomic_DNA"/>
</dbReference>
<name>A0A418KPP0_9ACTN</name>
<reference evidence="2 3" key="1">
    <citation type="submission" date="2018-09" db="EMBL/GenBank/DDBJ databases">
        <title>Isolation, diversity and antifungal activity of actinobacteria from wheat.</title>
        <authorList>
            <person name="Han C."/>
        </authorList>
    </citation>
    <scope>NUCLEOTIDE SEQUENCE [LARGE SCALE GENOMIC DNA]</scope>
    <source>
        <strain evidence="2 3">NEAU-YY265</strain>
    </source>
</reference>
<comment type="caution">
    <text evidence="2">The sequence shown here is derived from an EMBL/GenBank/DDBJ whole genome shotgun (WGS) entry which is preliminary data.</text>
</comment>
<feature type="domain" description="HTH luxR-type" evidence="1">
    <location>
        <begin position="754"/>
        <end position="811"/>
    </location>
</feature>
<dbReference type="SUPFAM" id="SSF52540">
    <property type="entry name" value="P-loop containing nucleoside triphosphate hydrolases"/>
    <property type="match status" value="1"/>
</dbReference>
<dbReference type="GO" id="GO:0006355">
    <property type="term" value="P:regulation of DNA-templated transcription"/>
    <property type="evidence" value="ECO:0007669"/>
    <property type="project" value="InterPro"/>
</dbReference>
<evidence type="ECO:0000313" key="3">
    <source>
        <dbReference type="Proteomes" id="UP000284057"/>
    </source>
</evidence>
<dbReference type="AlphaFoldDB" id="A0A418KPP0"/>
<evidence type="ECO:0000313" key="2">
    <source>
        <dbReference type="EMBL" id="RIQ21504.1"/>
    </source>
</evidence>
<dbReference type="InterPro" id="IPR027417">
    <property type="entry name" value="P-loop_NTPase"/>
</dbReference>
<sequence>MPRARLLDRLNRPAALTAIVGLPGIGKTALVAEWAGRRAAAGATVTWLDVADVRAALAAAAGVPGGVPAAAGDVPGDDLLGGLVAAGRGPRADGVAPAAETVLVVDRADDLGEPDAVAAALARAPHVRLVVCGRRPLPLVAAAHRAGLGVVRLTGPELLATPEEFAAAWGERGLAAVHDHTRGWLLPARLMIDAPTAEDGRRAAADYVRAVALAGLDDTVRTAALRLALAAPITPVHLRVAGADDDLVGELRAAGLLASPDDGGSWSMPPVLRDALRAELAAVAPDQPAIWHRRYARALLDAGAPGPAVRHARAAADWSLLAQAWNAAGLALLTENSGDLTAAFAGLPASALRDAPDLRLPAAVAHILRSHPPGVRTLQALVSAFRAGGAQLLRAEEATPGRPSDRQLQLLSMAIVADRMEGRYERAAAGAARLDRELTGRDGDVWPMHRAWALHQSAQALLLTGSGPRAVAAATQAYAAAHDGAAHLVTAHIAADLALLHAAAGATVDARYWLDVHERQAAPAGWLEYLVRLPAHLAAAFVAADRLDGDTARAQLERAEDDTGQAELWPFIVAAQTQYALSFGDPLLALDAAERYAARNPAPPGGLAERIVDRCRAELLLALGELNRAGTLLREAGPDAWWARVPLARFHLIAGDPAHAAHAAAAAAWEPDTTLRDRIDLLLIEAAAAEALGAAGTADRSFGRAAALAARTGALRPYTLLPTEIRDVLAKRSGIVLDPAVLAARPAYPARAELVTLSEREQAVLRALTRYEDAEAISYALVMAPSLVEEQLRSLYARLGATGRDSALLRARRLGLLTG</sequence>
<dbReference type="SUPFAM" id="SSF46894">
    <property type="entry name" value="C-terminal effector domain of the bipartite response regulators"/>
    <property type="match status" value="1"/>
</dbReference>
<dbReference type="Gene3D" id="1.10.10.10">
    <property type="entry name" value="Winged helix-like DNA-binding domain superfamily/Winged helix DNA-binding domain"/>
    <property type="match status" value="1"/>
</dbReference>
<gene>
    <name evidence="2" type="ORF">DY240_15085</name>
</gene>
<proteinExistence type="predicted"/>
<accession>A0A418KPP0</accession>
<dbReference type="SMART" id="SM00421">
    <property type="entry name" value="HTH_LUXR"/>
    <property type="match status" value="1"/>
</dbReference>
<evidence type="ECO:0000259" key="1">
    <source>
        <dbReference type="SMART" id="SM00421"/>
    </source>
</evidence>
<dbReference type="InterPro" id="IPR016032">
    <property type="entry name" value="Sig_transdc_resp-reg_C-effctor"/>
</dbReference>
<dbReference type="InterPro" id="IPR000792">
    <property type="entry name" value="Tscrpt_reg_LuxR_C"/>
</dbReference>
<protein>
    <recommendedName>
        <fullName evidence="1">HTH luxR-type domain-containing protein</fullName>
    </recommendedName>
</protein>
<dbReference type="GO" id="GO:0003677">
    <property type="term" value="F:DNA binding"/>
    <property type="evidence" value="ECO:0007669"/>
    <property type="project" value="InterPro"/>
</dbReference>
<organism evidence="2 3">
    <name type="scientific">Jiangella rhizosphaerae</name>
    <dbReference type="NCBI Taxonomy" id="2293569"/>
    <lineage>
        <taxon>Bacteria</taxon>
        <taxon>Bacillati</taxon>
        <taxon>Actinomycetota</taxon>
        <taxon>Actinomycetes</taxon>
        <taxon>Jiangellales</taxon>
        <taxon>Jiangellaceae</taxon>
        <taxon>Jiangella</taxon>
    </lineage>
</organism>
<keyword evidence="3" id="KW-1185">Reference proteome</keyword>
<dbReference type="InterPro" id="IPR036388">
    <property type="entry name" value="WH-like_DNA-bd_sf"/>
</dbReference>
<dbReference type="Proteomes" id="UP000284057">
    <property type="component" value="Unassembled WGS sequence"/>
</dbReference>